<proteinExistence type="predicted"/>
<dbReference type="EMBL" id="JBEFKJ010000015">
    <property type="protein sequence ID" value="KAL2041954.1"/>
    <property type="molecule type" value="Genomic_DNA"/>
</dbReference>
<evidence type="ECO:0000313" key="4">
    <source>
        <dbReference type="Proteomes" id="UP001590950"/>
    </source>
</evidence>
<comment type="caution">
    <text evidence="3">The sequence shown here is derived from an EMBL/GenBank/DDBJ whole genome shotgun (WGS) entry which is preliminary data.</text>
</comment>
<dbReference type="SUPFAM" id="SSF54695">
    <property type="entry name" value="POZ domain"/>
    <property type="match status" value="1"/>
</dbReference>
<gene>
    <name evidence="3" type="ORF">N7G274_005142</name>
</gene>
<reference evidence="3 4" key="1">
    <citation type="submission" date="2024-09" db="EMBL/GenBank/DDBJ databases">
        <title>Rethinking Asexuality: The Enigmatic Case of Functional Sexual Genes in Lepraria (Stereocaulaceae).</title>
        <authorList>
            <person name="Doellman M."/>
            <person name="Sun Y."/>
            <person name="Barcenas-Pena A."/>
            <person name="Lumbsch H.T."/>
            <person name="Grewe F."/>
        </authorList>
    </citation>
    <scope>NUCLEOTIDE SEQUENCE [LARGE SCALE GENOMIC DNA]</scope>
    <source>
        <strain evidence="3 4">Mercado 3170</strain>
    </source>
</reference>
<keyword evidence="4" id="KW-1185">Reference proteome</keyword>
<protein>
    <recommendedName>
        <fullName evidence="2">BTB domain-containing protein</fullName>
    </recommendedName>
</protein>
<accession>A0ABR4A7S3</accession>
<dbReference type="Proteomes" id="UP001590950">
    <property type="component" value="Unassembled WGS sequence"/>
</dbReference>
<dbReference type="Pfam" id="PF00651">
    <property type="entry name" value="BTB"/>
    <property type="match status" value="1"/>
</dbReference>
<feature type="region of interest" description="Disordered" evidence="1">
    <location>
        <begin position="1"/>
        <end position="22"/>
    </location>
</feature>
<sequence>MTLATKQQQEPHNKTTPIRQTSSIAKSELVQSFGSLLTSGKGSDLTITCRGSTFKVHKAIVCLRSEFFTAACWGCSKST</sequence>
<evidence type="ECO:0000313" key="3">
    <source>
        <dbReference type="EMBL" id="KAL2041954.1"/>
    </source>
</evidence>
<dbReference type="InterPro" id="IPR000210">
    <property type="entry name" value="BTB/POZ_dom"/>
</dbReference>
<name>A0ABR4A7S3_9LECA</name>
<evidence type="ECO:0000259" key="2">
    <source>
        <dbReference type="PROSITE" id="PS50097"/>
    </source>
</evidence>
<evidence type="ECO:0000256" key="1">
    <source>
        <dbReference type="SAM" id="MobiDB-lite"/>
    </source>
</evidence>
<organism evidence="3 4">
    <name type="scientific">Stereocaulon virgatum</name>
    <dbReference type="NCBI Taxonomy" id="373712"/>
    <lineage>
        <taxon>Eukaryota</taxon>
        <taxon>Fungi</taxon>
        <taxon>Dikarya</taxon>
        <taxon>Ascomycota</taxon>
        <taxon>Pezizomycotina</taxon>
        <taxon>Lecanoromycetes</taxon>
        <taxon>OSLEUM clade</taxon>
        <taxon>Lecanoromycetidae</taxon>
        <taxon>Lecanorales</taxon>
        <taxon>Lecanorineae</taxon>
        <taxon>Stereocaulaceae</taxon>
        <taxon>Stereocaulon</taxon>
    </lineage>
</organism>
<dbReference type="PROSITE" id="PS50097">
    <property type="entry name" value="BTB"/>
    <property type="match status" value="1"/>
</dbReference>
<feature type="domain" description="BTB" evidence="2">
    <location>
        <begin position="43"/>
        <end position="68"/>
    </location>
</feature>
<dbReference type="InterPro" id="IPR011333">
    <property type="entry name" value="SKP1/BTB/POZ_sf"/>
</dbReference>
<dbReference type="Gene3D" id="3.30.710.10">
    <property type="entry name" value="Potassium Channel Kv1.1, Chain A"/>
    <property type="match status" value="1"/>
</dbReference>